<name>A0A6J6E9U4_9ZZZZ</name>
<dbReference type="EMBL" id="CAEZTJ010000128">
    <property type="protein sequence ID" value="CAB4573202.1"/>
    <property type="molecule type" value="Genomic_DNA"/>
</dbReference>
<reference evidence="8" key="1">
    <citation type="submission" date="2020-05" db="EMBL/GenBank/DDBJ databases">
        <authorList>
            <person name="Chiriac C."/>
            <person name="Salcher M."/>
            <person name="Ghai R."/>
            <person name="Kavagutti S V."/>
        </authorList>
    </citation>
    <scope>NUCLEOTIDE SEQUENCE</scope>
</reference>
<proteinExistence type="inferred from homology"/>
<dbReference type="SUPFAM" id="SSF55658">
    <property type="entry name" value="L9 N-domain-like"/>
    <property type="match status" value="1"/>
</dbReference>
<evidence type="ECO:0000256" key="4">
    <source>
        <dbReference type="ARBA" id="ARBA00022980"/>
    </source>
</evidence>
<feature type="domain" description="Ribosomal protein L9" evidence="7">
    <location>
        <begin position="13"/>
        <end position="40"/>
    </location>
</feature>
<sequence>MKLILTREVKGLGHAGDIVTVKDGYGRNFLIPAGSAIAWSKGGESQIEGLRRARAAREIRDTEHANQVKNTLESGEITLKARAGNEGQLFGSVTTKEIALAIKAKTGVDIDRHKITTKGQIKKVGKYNVKVALHSHVVADLAIAVVAE</sequence>
<keyword evidence="4" id="KW-0689">Ribosomal protein</keyword>
<evidence type="ECO:0000256" key="6">
    <source>
        <dbReference type="ARBA" id="ARBA00035456"/>
    </source>
</evidence>
<dbReference type="InterPro" id="IPR036935">
    <property type="entry name" value="Ribosomal_bL9_N_sf"/>
</dbReference>
<dbReference type="InterPro" id="IPR036791">
    <property type="entry name" value="Ribosomal_bL9_C_sf"/>
</dbReference>
<dbReference type="AlphaFoldDB" id="A0A6J6E9U4"/>
<dbReference type="GO" id="GO:0005840">
    <property type="term" value="C:ribosome"/>
    <property type="evidence" value="ECO:0007669"/>
    <property type="project" value="UniProtKB-KW"/>
</dbReference>
<dbReference type="InterPro" id="IPR020069">
    <property type="entry name" value="Ribosomal_bL9_C"/>
</dbReference>
<dbReference type="Gene3D" id="3.40.5.10">
    <property type="entry name" value="Ribosomal protein L9, N-terminal domain"/>
    <property type="match status" value="1"/>
</dbReference>
<dbReference type="SUPFAM" id="SSF55653">
    <property type="entry name" value="Ribosomal protein L9 C-domain"/>
    <property type="match status" value="1"/>
</dbReference>
<dbReference type="InterPro" id="IPR000244">
    <property type="entry name" value="Ribosomal_bL9"/>
</dbReference>
<keyword evidence="3" id="KW-0694">RNA-binding</keyword>
<evidence type="ECO:0000256" key="1">
    <source>
        <dbReference type="ARBA" id="ARBA00010605"/>
    </source>
</evidence>
<comment type="similarity">
    <text evidence="1">Belongs to the bacterial ribosomal protein bL9 family.</text>
</comment>
<dbReference type="Pfam" id="PF01281">
    <property type="entry name" value="Ribosomal_L9_N"/>
    <property type="match status" value="1"/>
</dbReference>
<dbReference type="GO" id="GO:0019843">
    <property type="term" value="F:rRNA binding"/>
    <property type="evidence" value="ECO:0007669"/>
    <property type="project" value="UniProtKB-KW"/>
</dbReference>
<evidence type="ECO:0000313" key="8">
    <source>
        <dbReference type="EMBL" id="CAB4573202.1"/>
    </source>
</evidence>
<gene>
    <name evidence="8" type="ORF">UFOPK1650_00825</name>
</gene>
<dbReference type="GO" id="GO:0003735">
    <property type="term" value="F:structural constituent of ribosome"/>
    <property type="evidence" value="ECO:0007669"/>
    <property type="project" value="InterPro"/>
</dbReference>
<dbReference type="InterPro" id="IPR020070">
    <property type="entry name" value="Ribosomal_bL9_N"/>
</dbReference>
<dbReference type="InterPro" id="IPR020594">
    <property type="entry name" value="Ribosomal_bL9_bac/chp"/>
</dbReference>
<evidence type="ECO:0000256" key="3">
    <source>
        <dbReference type="ARBA" id="ARBA00022884"/>
    </source>
</evidence>
<dbReference type="NCBIfam" id="TIGR00158">
    <property type="entry name" value="L9"/>
    <property type="match status" value="1"/>
</dbReference>
<keyword evidence="2" id="KW-0699">rRNA-binding</keyword>
<organism evidence="8">
    <name type="scientific">freshwater metagenome</name>
    <dbReference type="NCBI Taxonomy" id="449393"/>
    <lineage>
        <taxon>unclassified sequences</taxon>
        <taxon>metagenomes</taxon>
        <taxon>ecological metagenomes</taxon>
    </lineage>
</organism>
<dbReference type="PANTHER" id="PTHR21368">
    <property type="entry name" value="50S RIBOSOMAL PROTEIN L9"/>
    <property type="match status" value="1"/>
</dbReference>
<dbReference type="GO" id="GO:0006412">
    <property type="term" value="P:translation"/>
    <property type="evidence" value="ECO:0007669"/>
    <property type="project" value="InterPro"/>
</dbReference>
<dbReference type="FunFam" id="3.40.5.10:FF:000003">
    <property type="entry name" value="50S ribosomal protein L9"/>
    <property type="match status" value="1"/>
</dbReference>
<dbReference type="PROSITE" id="PS00651">
    <property type="entry name" value="RIBOSOMAL_L9"/>
    <property type="match status" value="1"/>
</dbReference>
<protein>
    <recommendedName>
        <fullName evidence="6">50S ribosomal protein L9</fullName>
    </recommendedName>
</protein>
<evidence type="ECO:0000256" key="5">
    <source>
        <dbReference type="ARBA" id="ARBA00023274"/>
    </source>
</evidence>
<accession>A0A6J6E9U4</accession>
<dbReference type="Pfam" id="PF03948">
    <property type="entry name" value="Ribosomal_L9_C"/>
    <property type="match status" value="1"/>
</dbReference>
<dbReference type="Gene3D" id="3.10.430.100">
    <property type="entry name" value="Ribosomal protein L9, C-terminal domain"/>
    <property type="match status" value="1"/>
</dbReference>
<dbReference type="GO" id="GO:1990904">
    <property type="term" value="C:ribonucleoprotein complex"/>
    <property type="evidence" value="ECO:0007669"/>
    <property type="project" value="UniProtKB-KW"/>
</dbReference>
<keyword evidence="5" id="KW-0687">Ribonucleoprotein</keyword>
<evidence type="ECO:0000256" key="2">
    <source>
        <dbReference type="ARBA" id="ARBA00022730"/>
    </source>
</evidence>
<dbReference type="InterPro" id="IPR009027">
    <property type="entry name" value="Ribosomal_bL9/RNase_H1_N"/>
</dbReference>
<dbReference type="HAMAP" id="MF_00503">
    <property type="entry name" value="Ribosomal_bL9"/>
    <property type="match status" value="1"/>
</dbReference>
<evidence type="ECO:0000259" key="7">
    <source>
        <dbReference type="PROSITE" id="PS00651"/>
    </source>
</evidence>